<feature type="compositionally biased region" description="Basic and acidic residues" evidence="1">
    <location>
        <begin position="218"/>
        <end position="232"/>
    </location>
</feature>
<dbReference type="GO" id="GO:0016787">
    <property type="term" value="F:hydrolase activity"/>
    <property type="evidence" value="ECO:0007669"/>
    <property type="project" value="UniProtKB-KW"/>
</dbReference>
<proteinExistence type="predicted"/>
<feature type="non-terminal residue" evidence="2">
    <location>
        <position position="261"/>
    </location>
</feature>
<evidence type="ECO:0000256" key="1">
    <source>
        <dbReference type="SAM" id="MobiDB-lite"/>
    </source>
</evidence>
<feature type="compositionally biased region" description="Basic residues" evidence="1">
    <location>
        <begin position="75"/>
        <end position="85"/>
    </location>
</feature>
<feature type="non-terminal residue" evidence="2">
    <location>
        <position position="1"/>
    </location>
</feature>
<reference evidence="2" key="1">
    <citation type="submission" date="2020-02" db="EMBL/GenBank/DDBJ databases">
        <authorList>
            <person name="Meier V. D."/>
        </authorList>
    </citation>
    <scope>NUCLEOTIDE SEQUENCE</scope>
    <source>
        <strain evidence="2">AVDCRST_MAG13</strain>
    </source>
</reference>
<gene>
    <name evidence="2" type="ORF">AVDCRST_MAG13-3580</name>
</gene>
<feature type="compositionally biased region" description="Basic residues" evidence="1">
    <location>
        <begin position="207"/>
        <end position="217"/>
    </location>
</feature>
<sequence>PGRGRPARGGGAGPGGRAARRPGGAAGARGRAGGVGLGRDLPPLGHGPPGGVRGGRRLRARLRRRAARALPQGPRRPRPAARRPAAHPGRLGLGRPGARARARPRRRRGHRGLPRGRRRLLPLHRGSQPALPPAGQDLRRRARPVGDDRPRLRGRPRPRPHGPDRAGDPPRRRRPLRRCHLRGRDAAVLRGAGRAPVPRALPSRGRGPAHGHGHRPARRGDARAGRRRADRDRRRRRAGACDLPAGPGREPAGGRAGDGGI</sequence>
<feature type="compositionally biased region" description="Gly residues" evidence="1">
    <location>
        <begin position="1"/>
        <end position="16"/>
    </location>
</feature>
<dbReference type="EMBL" id="CADCVO010000558">
    <property type="protein sequence ID" value="CAA9524228.1"/>
    <property type="molecule type" value="Genomic_DNA"/>
</dbReference>
<evidence type="ECO:0000313" key="2">
    <source>
        <dbReference type="EMBL" id="CAA9524228.1"/>
    </source>
</evidence>
<protein>
    <submittedName>
        <fullName evidence="2">Fumarylacetoacetate hydrolase family protein</fullName>
    </submittedName>
</protein>
<feature type="region of interest" description="Disordered" evidence="1">
    <location>
        <begin position="1"/>
        <end position="261"/>
    </location>
</feature>
<accession>A0A6J4TIB6</accession>
<feature type="compositionally biased region" description="Basic residues" evidence="1">
    <location>
        <begin position="54"/>
        <end position="67"/>
    </location>
</feature>
<feature type="compositionally biased region" description="Basic and acidic residues" evidence="1">
    <location>
        <begin position="161"/>
        <end position="170"/>
    </location>
</feature>
<dbReference type="AlphaFoldDB" id="A0A6J4TIB6"/>
<keyword evidence="2" id="KW-0378">Hydrolase</keyword>
<feature type="compositionally biased region" description="Basic residues" evidence="1">
    <location>
        <begin position="98"/>
        <end position="122"/>
    </location>
</feature>
<feature type="compositionally biased region" description="Basic residues" evidence="1">
    <location>
        <begin position="171"/>
        <end position="181"/>
    </location>
</feature>
<feature type="compositionally biased region" description="Gly residues" evidence="1">
    <location>
        <begin position="24"/>
        <end position="37"/>
    </location>
</feature>
<organism evidence="2">
    <name type="scientific">uncultured Solirubrobacteraceae bacterium</name>
    <dbReference type="NCBI Taxonomy" id="1162706"/>
    <lineage>
        <taxon>Bacteria</taxon>
        <taxon>Bacillati</taxon>
        <taxon>Actinomycetota</taxon>
        <taxon>Thermoleophilia</taxon>
        <taxon>Solirubrobacterales</taxon>
        <taxon>Solirubrobacteraceae</taxon>
        <taxon>environmental samples</taxon>
    </lineage>
</organism>
<name>A0A6J4TIB6_9ACTN</name>